<comment type="caution">
    <text evidence="2">The sequence shown here is derived from an EMBL/GenBank/DDBJ whole genome shotgun (WGS) entry which is preliminary data.</text>
</comment>
<proteinExistence type="predicted"/>
<protein>
    <submittedName>
        <fullName evidence="2">Uncharacterized protein</fullName>
    </submittedName>
</protein>
<evidence type="ECO:0000256" key="1">
    <source>
        <dbReference type="SAM" id="SignalP"/>
    </source>
</evidence>
<evidence type="ECO:0000313" key="2">
    <source>
        <dbReference type="EMBL" id="KAG0143728.1"/>
    </source>
</evidence>
<dbReference type="AlphaFoldDB" id="A0A9P6ND37"/>
<evidence type="ECO:0000313" key="3">
    <source>
        <dbReference type="Proteomes" id="UP000886653"/>
    </source>
</evidence>
<feature type="signal peptide" evidence="1">
    <location>
        <begin position="1"/>
        <end position="18"/>
    </location>
</feature>
<feature type="chain" id="PRO_5040299464" evidence="1">
    <location>
        <begin position="19"/>
        <end position="106"/>
    </location>
</feature>
<gene>
    <name evidence="2" type="ORF">CROQUDRAFT_660804</name>
</gene>
<dbReference type="Proteomes" id="UP000886653">
    <property type="component" value="Unassembled WGS sequence"/>
</dbReference>
<dbReference type="EMBL" id="MU167311">
    <property type="protein sequence ID" value="KAG0143728.1"/>
    <property type="molecule type" value="Genomic_DNA"/>
</dbReference>
<keyword evidence="3" id="KW-1185">Reference proteome</keyword>
<reference evidence="2" key="1">
    <citation type="submission" date="2013-11" db="EMBL/GenBank/DDBJ databases">
        <title>Genome sequence of the fusiform rust pathogen reveals effectors for host alternation and coevolution with pine.</title>
        <authorList>
            <consortium name="DOE Joint Genome Institute"/>
            <person name="Smith K."/>
            <person name="Pendleton A."/>
            <person name="Kubisiak T."/>
            <person name="Anderson C."/>
            <person name="Salamov A."/>
            <person name="Aerts A."/>
            <person name="Riley R."/>
            <person name="Clum A."/>
            <person name="Lindquist E."/>
            <person name="Ence D."/>
            <person name="Campbell M."/>
            <person name="Kronenberg Z."/>
            <person name="Feau N."/>
            <person name="Dhillon B."/>
            <person name="Hamelin R."/>
            <person name="Burleigh J."/>
            <person name="Smith J."/>
            <person name="Yandell M."/>
            <person name="Nelson C."/>
            <person name="Grigoriev I."/>
            <person name="Davis J."/>
        </authorList>
    </citation>
    <scope>NUCLEOTIDE SEQUENCE</scope>
    <source>
        <strain evidence="2">G11</strain>
    </source>
</reference>
<accession>A0A9P6ND37</accession>
<organism evidence="2 3">
    <name type="scientific">Cronartium quercuum f. sp. fusiforme G11</name>
    <dbReference type="NCBI Taxonomy" id="708437"/>
    <lineage>
        <taxon>Eukaryota</taxon>
        <taxon>Fungi</taxon>
        <taxon>Dikarya</taxon>
        <taxon>Basidiomycota</taxon>
        <taxon>Pucciniomycotina</taxon>
        <taxon>Pucciniomycetes</taxon>
        <taxon>Pucciniales</taxon>
        <taxon>Coleosporiaceae</taxon>
        <taxon>Cronartium</taxon>
    </lineage>
</organism>
<sequence length="106" mass="11610">MFKHIILSIIFLTSPLLSLTIPVGMPIDLFTLTPRSSNLISDGSSTTANLIKREPEPKPLEAALEKIQEALNLDVWDKESTARSIFGAGIKSEELFSITSPIISQD</sequence>
<name>A0A9P6ND37_9BASI</name>
<keyword evidence="1" id="KW-0732">Signal</keyword>